<reference evidence="2 5" key="2">
    <citation type="submission" date="2021-01" db="EMBL/GenBank/DDBJ databases">
        <title>Whole genome shotgun sequence of Cellulomonas oligotrophica NBRC 109435.</title>
        <authorList>
            <person name="Komaki H."/>
            <person name="Tamura T."/>
        </authorList>
    </citation>
    <scope>NUCLEOTIDE SEQUENCE [LARGE SCALE GENOMIC DNA]</scope>
    <source>
        <strain evidence="2 5">NBRC 109435</strain>
    </source>
</reference>
<organism evidence="3 4">
    <name type="scientific">Cellulomonas oligotrophica</name>
    <dbReference type="NCBI Taxonomy" id="931536"/>
    <lineage>
        <taxon>Bacteria</taxon>
        <taxon>Bacillati</taxon>
        <taxon>Actinomycetota</taxon>
        <taxon>Actinomycetes</taxon>
        <taxon>Micrococcales</taxon>
        <taxon>Cellulomonadaceae</taxon>
        <taxon>Cellulomonas</taxon>
    </lineage>
</organism>
<evidence type="ECO:0000313" key="3">
    <source>
        <dbReference type="EMBL" id="NYD86135.1"/>
    </source>
</evidence>
<accession>A0A7Y9JZF1</accession>
<dbReference type="InterPro" id="IPR014710">
    <property type="entry name" value="RmlC-like_jellyroll"/>
</dbReference>
<keyword evidence="5" id="KW-1185">Reference proteome</keyword>
<dbReference type="CDD" id="cd02222">
    <property type="entry name" value="cupin_TM1459-like"/>
    <property type="match status" value="1"/>
</dbReference>
<dbReference type="GO" id="GO:0051213">
    <property type="term" value="F:dioxygenase activity"/>
    <property type="evidence" value="ECO:0007669"/>
    <property type="project" value="UniProtKB-KW"/>
</dbReference>
<dbReference type="Gene3D" id="2.60.120.10">
    <property type="entry name" value="Jelly Rolls"/>
    <property type="match status" value="1"/>
</dbReference>
<dbReference type="EMBL" id="JACCBK010000001">
    <property type="protein sequence ID" value="NYD86135.1"/>
    <property type="molecule type" value="Genomic_DNA"/>
</dbReference>
<dbReference type="RefSeq" id="WP_140457814.1">
    <property type="nucleotide sequence ID" value="NZ_BAABFI010000002.1"/>
</dbReference>
<dbReference type="Proteomes" id="UP000577956">
    <property type="component" value="Unassembled WGS sequence"/>
</dbReference>
<sequence>MPDEQHAPVHLSQPEPFRWDGVAELVYKESDTTFRDVTRRVLAGADAGQGVELRYFEVGPGGHTTLEHHAHTHVVVPVRGHGRALVGRQVLDLAPHDVVVVGAWEWHQLRAPQDTPFGFLCLVTTDRDRPVRPTDAELADLRADPVVAEFVRV</sequence>
<dbReference type="SUPFAM" id="SSF51182">
    <property type="entry name" value="RmlC-like cupins"/>
    <property type="match status" value="1"/>
</dbReference>
<dbReference type="Proteomes" id="UP000618382">
    <property type="component" value="Unassembled WGS sequence"/>
</dbReference>
<name>A0A7Y9JZF1_9CELL</name>
<evidence type="ECO:0000313" key="2">
    <source>
        <dbReference type="EMBL" id="GIG30857.1"/>
    </source>
</evidence>
<reference evidence="3 4" key="1">
    <citation type="submission" date="2020-07" db="EMBL/GenBank/DDBJ databases">
        <title>Sequencing the genomes of 1000 actinobacteria strains.</title>
        <authorList>
            <person name="Klenk H.-P."/>
        </authorList>
    </citation>
    <scope>NUCLEOTIDE SEQUENCE [LARGE SCALE GENOMIC DNA]</scope>
    <source>
        <strain evidence="3 4">DSM 24482</strain>
    </source>
</reference>
<dbReference type="AlphaFoldDB" id="A0A7Y9JZF1"/>
<gene>
    <name evidence="3" type="ORF">BKA21_001684</name>
    <name evidence="2" type="ORF">Col01nite_00160</name>
</gene>
<dbReference type="Pfam" id="PF07883">
    <property type="entry name" value="Cupin_2"/>
    <property type="match status" value="1"/>
</dbReference>
<protein>
    <submittedName>
        <fullName evidence="2 3">Cupin</fullName>
    </submittedName>
</protein>
<comment type="caution">
    <text evidence="3">The sequence shown here is derived from an EMBL/GenBank/DDBJ whole genome shotgun (WGS) entry which is preliminary data.</text>
</comment>
<dbReference type="InterPro" id="IPR013096">
    <property type="entry name" value="Cupin_2"/>
</dbReference>
<dbReference type="InterPro" id="IPR011051">
    <property type="entry name" value="RmlC_Cupin_sf"/>
</dbReference>
<dbReference type="EMBL" id="BONN01000001">
    <property type="protein sequence ID" value="GIG30857.1"/>
    <property type="molecule type" value="Genomic_DNA"/>
</dbReference>
<keyword evidence="3" id="KW-0560">Oxidoreductase</keyword>
<evidence type="ECO:0000313" key="4">
    <source>
        <dbReference type="Proteomes" id="UP000577956"/>
    </source>
</evidence>
<proteinExistence type="predicted"/>
<evidence type="ECO:0000313" key="5">
    <source>
        <dbReference type="Proteomes" id="UP000618382"/>
    </source>
</evidence>
<evidence type="ECO:0000259" key="1">
    <source>
        <dbReference type="Pfam" id="PF07883"/>
    </source>
</evidence>
<feature type="domain" description="Cupin type-2" evidence="1">
    <location>
        <begin position="55"/>
        <end position="122"/>
    </location>
</feature>
<keyword evidence="3" id="KW-0223">Dioxygenase</keyword>